<dbReference type="SUPFAM" id="SSF46785">
    <property type="entry name" value="Winged helix' DNA-binding domain"/>
    <property type="match status" value="1"/>
</dbReference>
<comment type="caution">
    <text evidence="4">The sequence shown here is derived from an EMBL/GenBank/DDBJ whole genome shotgun (WGS) entry which is preliminary data.</text>
</comment>
<dbReference type="PANTHER" id="PTHR40068:SF1">
    <property type="entry name" value="TRANSCRIPTION REPRESSOR NIAR-RELATED"/>
    <property type="match status" value="1"/>
</dbReference>
<sequence>MRAPGEARRSEILEILINAKEPVSGSELSRKLGVSRQVIVTDIALLRANHPDLIATSAGYVMIKSSSICRIFKVNHTDEQTEDELNIMVELGGTVVDVYVEHKVYGTISAPLNIKCRRDVENFINDLKSGVSTPLKNITKGYHYHTVEARSTEILDEIQHKLEERKYLIEAVDFKSVYQAKNYSKC</sequence>
<dbReference type="InterPro" id="IPR036388">
    <property type="entry name" value="WH-like_DNA-bd_sf"/>
</dbReference>
<proteinExistence type="predicted"/>
<feature type="domain" description="3H" evidence="2">
    <location>
        <begin position="73"/>
        <end position="168"/>
    </location>
</feature>
<evidence type="ECO:0000256" key="1">
    <source>
        <dbReference type="PIRSR" id="PIRSR037847-1"/>
    </source>
</evidence>
<feature type="domain" description="Helix-turn-helix type 11" evidence="3">
    <location>
        <begin position="8"/>
        <end position="60"/>
    </location>
</feature>
<dbReference type="PANTHER" id="PTHR40068">
    <property type="entry name" value="TRANSCRIPTION REPRESSOR NIAR-RELATED"/>
    <property type="match status" value="1"/>
</dbReference>
<dbReference type="Pfam" id="PF02829">
    <property type="entry name" value="3H"/>
    <property type="match status" value="1"/>
</dbReference>
<keyword evidence="1" id="KW-0479">Metal-binding</keyword>
<protein>
    <recommendedName>
        <fullName evidence="6">Transcription repressor NadR</fullName>
    </recommendedName>
</protein>
<gene>
    <name evidence="4" type="ORF">HNP77_002225</name>
</gene>
<dbReference type="Proteomes" id="UP000578697">
    <property type="component" value="Unassembled WGS sequence"/>
</dbReference>
<name>A0A840SIW6_9SPIR</name>
<dbReference type="InterPro" id="IPR004173">
    <property type="entry name" value="3H_domain"/>
</dbReference>
<dbReference type="PIRSF" id="PIRSF037847">
    <property type="entry name" value="NiaR"/>
    <property type="match status" value="1"/>
</dbReference>
<evidence type="ECO:0000313" key="4">
    <source>
        <dbReference type="EMBL" id="MBB5219836.1"/>
    </source>
</evidence>
<keyword evidence="1" id="KW-0533">Nickel</keyword>
<keyword evidence="5" id="KW-1185">Reference proteome</keyword>
<feature type="binding site" evidence="1">
    <location>
        <position position="143"/>
    </location>
    <ligand>
        <name>Ni(2+)</name>
        <dbReference type="ChEBI" id="CHEBI:49786"/>
    </ligand>
</feature>
<dbReference type="RefSeq" id="WP_184653345.1">
    <property type="nucleotide sequence ID" value="NZ_JACHFR010000004.1"/>
</dbReference>
<evidence type="ECO:0008006" key="6">
    <source>
        <dbReference type="Google" id="ProtNLM"/>
    </source>
</evidence>
<evidence type="ECO:0000259" key="3">
    <source>
        <dbReference type="Pfam" id="PF08279"/>
    </source>
</evidence>
<reference evidence="4 5" key="1">
    <citation type="submission" date="2020-08" db="EMBL/GenBank/DDBJ databases">
        <title>Genomic Encyclopedia of Type Strains, Phase IV (KMG-IV): sequencing the most valuable type-strain genomes for metagenomic binning, comparative biology and taxonomic classification.</title>
        <authorList>
            <person name="Goeker M."/>
        </authorList>
    </citation>
    <scope>NUCLEOTIDE SEQUENCE [LARGE SCALE GENOMIC DNA]</scope>
    <source>
        <strain evidence="4 5">DSM 103679</strain>
    </source>
</reference>
<feature type="binding site" evidence="1">
    <location>
        <position position="76"/>
    </location>
    <ligand>
        <name>Ni(2+)</name>
        <dbReference type="ChEBI" id="CHEBI:49786"/>
    </ligand>
</feature>
<feature type="binding site" evidence="1">
    <location>
        <position position="84"/>
    </location>
    <ligand>
        <name>Ni(2+)</name>
        <dbReference type="ChEBI" id="CHEBI:49786"/>
    </ligand>
</feature>
<dbReference type="EMBL" id="JACHFR010000004">
    <property type="protein sequence ID" value="MBB5219836.1"/>
    <property type="molecule type" value="Genomic_DNA"/>
</dbReference>
<dbReference type="InterPro" id="IPR035922">
    <property type="entry name" value="3H_dom_sf"/>
</dbReference>
<dbReference type="Gene3D" id="1.10.10.10">
    <property type="entry name" value="Winged helix-like DNA-binding domain superfamily/Winged helix DNA-binding domain"/>
    <property type="match status" value="1"/>
</dbReference>
<dbReference type="InterPro" id="IPR026043">
    <property type="entry name" value="NadR"/>
</dbReference>
<evidence type="ECO:0000259" key="2">
    <source>
        <dbReference type="Pfam" id="PF02829"/>
    </source>
</evidence>
<evidence type="ECO:0000313" key="5">
    <source>
        <dbReference type="Proteomes" id="UP000578697"/>
    </source>
</evidence>
<dbReference type="InterPro" id="IPR036390">
    <property type="entry name" value="WH_DNA-bd_sf"/>
</dbReference>
<dbReference type="InterPro" id="IPR013196">
    <property type="entry name" value="HTH_11"/>
</dbReference>
<dbReference type="GO" id="GO:0046872">
    <property type="term" value="F:metal ion binding"/>
    <property type="evidence" value="ECO:0007669"/>
    <property type="project" value="UniProtKB-KW"/>
</dbReference>
<dbReference type="SUPFAM" id="SSF75500">
    <property type="entry name" value="Putative transcriptional regulator TM1602, C-terminal domain"/>
    <property type="match status" value="1"/>
</dbReference>
<organism evidence="4 5">
    <name type="scientific">Treponema rectale</name>
    <dbReference type="NCBI Taxonomy" id="744512"/>
    <lineage>
        <taxon>Bacteria</taxon>
        <taxon>Pseudomonadati</taxon>
        <taxon>Spirochaetota</taxon>
        <taxon>Spirochaetia</taxon>
        <taxon>Spirochaetales</taxon>
        <taxon>Treponemataceae</taxon>
        <taxon>Treponema</taxon>
    </lineage>
</organism>
<dbReference type="Pfam" id="PF08279">
    <property type="entry name" value="HTH_11"/>
    <property type="match status" value="1"/>
</dbReference>
<accession>A0A840SIW6</accession>
<dbReference type="Gene3D" id="3.30.1340.20">
    <property type="entry name" value="3H domain"/>
    <property type="match status" value="1"/>
</dbReference>
<dbReference type="AlphaFoldDB" id="A0A840SIW6"/>
<feature type="binding site" evidence="1">
    <location>
        <position position="145"/>
    </location>
    <ligand>
        <name>Ni(2+)</name>
        <dbReference type="ChEBI" id="CHEBI:49786"/>
    </ligand>
</feature>